<evidence type="ECO:0000313" key="2">
    <source>
        <dbReference type="EMBL" id="CAB1453666.1"/>
    </source>
</evidence>
<feature type="region of interest" description="Disordered" evidence="1">
    <location>
        <begin position="1"/>
        <end position="41"/>
    </location>
</feature>
<reference evidence="2" key="1">
    <citation type="submission" date="2020-03" db="EMBL/GenBank/DDBJ databases">
        <authorList>
            <person name="Weist P."/>
        </authorList>
    </citation>
    <scope>NUCLEOTIDE SEQUENCE</scope>
</reference>
<comment type="caution">
    <text evidence="2">The sequence shown here is derived from an EMBL/GenBank/DDBJ whole genome shotgun (WGS) entry which is preliminary data.</text>
</comment>
<proteinExistence type="predicted"/>
<organism evidence="2 3">
    <name type="scientific">Pleuronectes platessa</name>
    <name type="common">European plaice</name>
    <dbReference type="NCBI Taxonomy" id="8262"/>
    <lineage>
        <taxon>Eukaryota</taxon>
        <taxon>Metazoa</taxon>
        <taxon>Chordata</taxon>
        <taxon>Craniata</taxon>
        <taxon>Vertebrata</taxon>
        <taxon>Euteleostomi</taxon>
        <taxon>Actinopterygii</taxon>
        <taxon>Neopterygii</taxon>
        <taxon>Teleostei</taxon>
        <taxon>Neoteleostei</taxon>
        <taxon>Acanthomorphata</taxon>
        <taxon>Carangaria</taxon>
        <taxon>Pleuronectiformes</taxon>
        <taxon>Pleuronectoidei</taxon>
        <taxon>Pleuronectidae</taxon>
        <taxon>Pleuronectes</taxon>
    </lineage>
</organism>
<protein>
    <submittedName>
        <fullName evidence="2">Uncharacterized protein</fullName>
    </submittedName>
</protein>
<evidence type="ECO:0000256" key="1">
    <source>
        <dbReference type="SAM" id="MobiDB-lite"/>
    </source>
</evidence>
<accession>A0A9N7VJZ1</accession>
<sequence length="171" mass="18600">MGNETSTTEALPEEGAPENVVLFPPQETHNDSFQSSSRGAALREERGAHCWAEVESLTQRDDRTLLTEVSASLQSLPLQPVYPDVPVITGVEESGGAAADQEDKDELEFPHDLLPSLDFSSEFNIWGSSLGAQTSSGKCEQVNPLLASLQHHVEVKGPRVVLDTRYLRDSA</sequence>
<gene>
    <name evidence="2" type="ORF">PLEPLA_LOCUS41422</name>
</gene>
<name>A0A9N7VJZ1_PLEPL</name>
<evidence type="ECO:0000313" key="3">
    <source>
        <dbReference type="Proteomes" id="UP001153269"/>
    </source>
</evidence>
<dbReference type="EMBL" id="CADEAL010004180">
    <property type="protein sequence ID" value="CAB1453666.1"/>
    <property type="molecule type" value="Genomic_DNA"/>
</dbReference>
<keyword evidence="3" id="KW-1185">Reference proteome</keyword>
<dbReference type="Proteomes" id="UP001153269">
    <property type="component" value="Unassembled WGS sequence"/>
</dbReference>
<dbReference type="AlphaFoldDB" id="A0A9N7VJZ1"/>